<feature type="compositionally biased region" description="Polar residues" evidence="6">
    <location>
        <begin position="15"/>
        <end position="31"/>
    </location>
</feature>
<organism evidence="9 10">
    <name type="scientific">Macrophomina phaseolina</name>
    <dbReference type="NCBI Taxonomy" id="35725"/>
    <lineage>
        <taxon>Eukaryota</taxon>
        <taxon>Fungi</taxon>
        <taxon>Dikarya</taxon>
        <taxon>Ascomycota</taxon>
        <taxon>Pezizomycotina</taxon>
        <taxon>Dothideomycetes</taxon>
        <taxon>Dothideomycetes incertae sedis</taxon>
        <taxon>Botryosphaeriales</taxon>
        <taxon>Botryosphaeriaceae</taxon>
        <taxon>Macrophomina</taxon>
    </lineage>
</organism>
<feature type="region of interest" description="Disordered" evidence="6">
    <location>
        <begin position="292"/>
        <end position="328"/>
    </location>
</feature>
<comment type="caution">
    <text evidence="9">The sequence shown here is derived from an EMBL/GenBank/DDBJ whole genome shotgun (WGS) entry which is preliminary data.</text>
</comment>
<dbReference type="CDD" id="cd14475">
    <property type="entry name" value="SPX_SYG1_like"/>
    <property type="match status" value="1"/>
</dbReference>
<name>A0ABQ8G2Q8_9PEZI</name>
<feature type="region of interest" description="Disordered" evidence="6">
    <location>
        <begin position="137"/>
        <end position="178"/>
    </location>
</feature>
<dbReference type="EMBL" id="JAGTJR010000025">
    <property type="protein sequence ID" value="KAH7042696.1"/>
    <property type="molecule type" value="Genomic_DNA"/>
</dbReference>
<protein>
    <submittedName>
        <fullName evidence="9">SPX domain-containing protein</fullName>
    </submittedName>
</protein>
<dbReference type="Pfam" id="PF03124">
    <property type="entry name" value="EXS"/>
    <property type="match status" value="1"/>
</dbReference>
<evidence type="ECO:0000313" key="9">
    <source>
        <dbReference type="EMBL" id="KAH7042696.1"/>
    </source>
</evidence>
<keyword evidence="5 7" id="KW-0472">Membrane</keyword>
<evidence type="ECO:0000256" key="7">
    <source>
        <dbReference type="SAM" id="Phobius"/>
    </source>
</evidence>
<evidence type="ECO:0000313" key="10">
    <source>
        <dbReference type="Proteomes" id="UP000774617"/>
    </source>
</evidence>
<dbReference type="InterPro" id="IPR004331">
    <property type="entry name" value="SPX_dom"/>
</dbReference>
<accession>A0ABQ8G2Q8</accession>
<keyword evidence="3 7" id="KW-0812">Transmembrane</keyword>
<evidence type="ECO:0000259" key="8">
    <source>
        <dbReference type="PROSITE" id="PS51382"/>
    </source>
</evidence>
<sequence>MRNVDLGREGVQDGIQRSSPQAIRTRGTPQESLIKKTPDGEDAPGLTRYGSILGSPPSRSSGGHLPTLELPDPAVDPDHATIASRRGEREPSASPSPPKHDRNAHHNAFEIGKTRLPAGKPALPSKYASYFSPKRVHSMPPATAGTGGSSVNGARPSLRKMLSLGPDGTGPSAAKRDSDVPLEAYRELDVRQAEFFDFLDQELDKIETFYKEKEDEATKRLEVLREQLHIMRDRRLDEIISKLQKSKTARRTSSSGLFDSEGLDDKAANGHRLSQTWLKSFEVAKKLPEVVKGKPKPMSKNAKAMRDLGTPSGPVAQDNRDYVRRPEPAGVPYRTAKRKLKAALQEYYRGLELLKSYALLNRTAFRKINKKYDKTVTARPNMRYMNEKVNNAWFVKSDVVDGHIHAVEDLYARYFYRGNHKVAVGKLRVKSAKAGDFNGSTFRNGLMLATGTVFGCEALSYASRFIFDDDSPLHTTTSFLLQIYAGYFLMLLLVLFFCLACKVWSDQKINYCFVFEFDTRTQLDWRQLCEIPSLCVLLEGLIMWLNFSRYGGDSMYIYWPVVLVGLTLIVLFLPAPILYHRSRRWFAYSNVSQ</sequence>
<keyword evidence="4 7" id="KW-1133">Transmembrane helix</keyword>
<gene>
    <name evidence="9" type="ORF">B0J12DRAFT_207370</name>
</gene>
<evidence type="ECO:0000256" key="3">
    <source>
        <dbReference type="ARBA" id="ARBA00022692"/>
    </source>
</evidence>
<evidence type="ECO:0000256" key="1">
    <source>
        <dbReference type="ARBA" id="ARBA00004141"/>
    </source>
</evidence>
<feature type="region of interest" description="Disordered" evidence="6">
    <location>
        <begin position="1"/>
        <end position="124"/>
    </location>
</feature>
<proteinExistence type="inferred from homology"/>
<evidence type="ECO:0000256" key="2">
    <source>
        <dbReference type="ARBA" id="ARBA00009665"/>
    </source>
</evidence>
<evidence type="ECO:0000256" key="5">
    <source>
        <dbReference type="ARBA" id="ARBA00023136"/>
    </source>
</evidence>
<feature type="compositionally biased region" description="Basic and acidic residues" evidence="6">
    <location>
        <begin position="318"/>
        <end position="327"/>
    </location>
</feature>
<evidence type="ECO:0000256" key="4">
    <source>
        <dbReference type="ARBA" id="ARBA00022989"/>
    </source>
</evidence>
<feature type="domain" description="SPX" evidence="8">
    <location>
        <begin position="1"/>
        <end position="386"/>
    </location>
</feature>
<feature type="transmembrane region" description="Helical" evidence="7">
    <location>
        <begin position="484"/>
        <end position="504"/>
    </location>
</feature>
<feature type="compositionally biased region" description="Basic and acidic residues" evidence="6">
    <location>
        <begin position="1"/>
        <end position="11"/>
    </location>
</feature>
<dbReference type="Proteomes" id="UP000774617">
    <property type="component" value="Unassembled WGS sequence"/>
</dbReference>
<feature type="transmembrane region" description="Helical" evidence="7">
    <location>
        <begin position="525"/>
        <end position="545"/>
    </location>
</feature>
<dbReference type="PANTHER" id="PTHR10783">
    <property type="entry name" value="XENOTROPIC AND POLYTROPIC RETROVIRUS RECEPTOR 1-RELATED"/>
    <property type="match status" value="1"/>
</dbReference>
<dbReference type="Pfam" id="PF03105">
    <property type="entry name" value="SPX"/>
    <property type="match status" value="1"/>
</dbReference>
<dbReference type="PANTHER" id="PTHR10783:SF103">
    <property type="entry name" value="SOLUTE CARRIER FAMILY 53 MEMBER 1"/>
    <property type="match status" value="1"/>
</dbReference>
<dbReference type="InterPro" id="IPR004342">
    <property type="entry name" value="EXS_C"/>
</dbReference>
<feature type="transmembrane region" description="Helical" evidence="7">
    <location>
        <begin position="557"/>
        <end position="579"/>
    </location>
</feature>
<evidence type="ECO:0000256" key="6">
    <source>
        <dbReference type="SAM" id="MobiDB-lite"/>
    </source>
</evidence>
<dbReference type="PROSITE" id="PS51382">
    <property type="entry name" value="SPX"/>
    <property type="match status" value="1"/>
</dbReference>
<comment type="similarity">
    <text evidence="2">Belongs to the SYG1 (TC 2.A.94) family.</text>
</comment>
<reference evidence="9 10" key="1">
    <citation type="journal article" date="2021" name="Nat. Commun.">
        <title>Genetic determinants of endophytism in the Arabidopsis root mycobiome.</title>
        <authorList>
            <person name="Mesny F."/>
            <person name="Miyauchi S."/>
            <person name="Thiergart T."/>
            <person name="Pickel B."/>
            <person name="Atanasova L."/>
            <person name="Karlsson M."/>
            <person name="Huettel B."/>
            <person name="Barry K.W."/>
            <person name="Haridas S."/>
            <person name="Chen C."/>
            <person name="Bauer D."/>
            <person name="Andreopoulos W."/>
            <person name="Pangilinan J."/>
            <person name="LaButti K."/>
            <person name="Riley R."/>
            <person name="Lipzen A."/>
            <person name="Clum A."/>
            <person name="Drula E."/>
            <person name="Henrissat B."/>
            <person name="Kohler A."/>
            <person name="Grigoriev I.V."/>
            <person name="Martin F.M."/>
            <person name="Hacquard S."/>
        </authorList>
    </citation>
    <scope>NUCLEOTIDE SEQUENCE [LARGE SCALE GENOMIC DNA]</scope>
    <source>
        <strain evidence="9 10">MPI-SDFR-AT-0080</strain>
    </source>
</reference>
<keyword evidence="10" id="KW-1185">Reference proteome</keyword>
<comment type="subcellular location">
    <subcellularLocation>
        <location evidence="1">Membrane</location>
        <topology evidence="1">Multi-pass membrane protein</topology>
    </subcellularLocation>
</comment>